<accession>A0A212IWN8</accession>
<dbReference type="EMBL" id="FLUQ01000001">
    <property type="protein sequence ID" value="SBV91584.1"/>
    <property type="molecule type" value="Genomic_DNA"/>
</dbReference>
<name>A0A212IWN8_9DELT</name>
<gene>
    <name evidence="1" type="ORF">KL86DPRO_10216</name>
</gene>
<dbReference type="AlphaFoldDB" id="A0A212IWN8"/>
<evidence type="ECO:0000313" key="1">
    <source>
        <dbReference type="EMBL" id="SBV91584.1"/>
    </source>
</evidence>
<organism evidence="1">
    <name type="scientific">uncultured delta proteobacterium</name>
    <dbReference type="NCBI Taxonomy" id="34034"/>
    <lineage>
        <taxon>Bacteria</taxon>
        <taxon>Deltaproteobacteria</taxon>
        <taxon>environmental samples</taxon>
    </lineage>
</organism>
<protein>
    <submittedName>
        <fullName evidence="1">Uncharacterized protein</fullName>
    </submittedName>
</protein>
<sequence>MQCIHRPLQKIRITLPNLPPRARLKGGGKEWHYPFIGSIRKKLYHTRRTYNPFLWEFIFKKIYFIFYPNIKMVNIIENNYFVINAGYFENYFICNSNASQ</sequence>
<proteinExistence type="predicted"/>
<reference evidence="1" key="1">
    <citation type="submission" date="2016-04" db="EMBL/GenBank/DDBJ databases">
        <authorList>
            <person name="Evans L.H."/>
            <person name="Alamgir A."/>
            <person name="Owens N."/>
            <person name="Weber N.D."/>
            <person name="Virtaneva K."/>
            <person name="Barbian K."/>
            <person name="Babar A."/>
            <person name="Rosenke K."/>
        </authorList>
    </citation>
    <scope>NUCLEOTIDE SEQUENCE</scope>
    <source>
        <strain evidence="1">86</strain>
    </source>
</reference>